<organism evidence="3 4">
    <name type="scientific">Coemansia biformis</name>
    <dbReference type="NCBI Taxonomy" id="1286918"/>
    <lineage>
        <taxon>Eukaryota</taxon>
        <taxon>Fungi</taxon>
        <taxon>Fungi incertae sedis</taxon>
        <taxon>Zoopagomycota</taxon>
        <taxon>Kickxellomycotina</taxon>
        <taxon>Kickxellomycetes</taxon>
        <taxon>Kickxellales</taxon>
        <taxon>Kickxellaceae</taxon>
        <taxon>Coemansia</taxon>
    </lineage>
</organism>
<evidence type="ECO:0000313" key="4">
    <source>
        <dbReference type="Proteomes" id="UP001143981"/>
    </source>
</evidence>
<evidence type="ECO:0000256" key="1">
    <source>
        <dbReference type="ARBA" id="ARBA00022737"/>
    </source>
</evidence>
<name>A0A9W7YBM4_9FUNG</name>
<dbReference type="EMBL" id="JANBOI010000023">
    <property type="protein sequence ID" value="KAJ1735520.1"/>
    <property type="molecule type" value="Genomic_DNA"/>
</dbReference>
<gene>
    <name evidence="3" type="primary">TOPBP1</name>
    <name evidence="3" type="ORF">LPJ61_000513</name>
</gene>
<dbReference type="CDD" id="cd17731">
    <property type="entry name" value="BRCT_TopBP1_rpt2_like"/>
    <property type="match status" value="1"/>
</dbReference>
<dbReference type="GO" id="GO:0033314">
    <property type="term" value="P:mitotic DNA replication checkpoint signaling"/>
    <property type="evidence" value="ECO:0007669"/>
    <property type="project" value="TreeGrafter"/>
</dbReference>
<comment type="caution">
    <text evidence="3">The sequence shown here is derived from an EMBL/GenBank/DDBJ whole genome shotgun (WGS) entry which is preliminary data.</text>
</comment>
<dbReference type="Gene3D" id="3.40.50.10190">
    <property type="entry name" value="BRCT domain"/>
    <property type="match status" value="2"/>
</dbReference>
<dbReference type="PROSITE" id="PS50172">
    <property type="entry name" value="BRCT"/>
    <property type="match status" value="1"/>
</dbReference>
<dbReference type="AlphaFoldDB" id="A0A9W7YBM4"/>
<keyword evidence="1" id="KW-0677">Repeat</keyword>
<dbReference type="OrthoDB" id="251770at2759"/>
<dbReference type="GO" id="GO:0007095">
    <property type="term" value="P:mitotic G2 DNA damage checkpoint signaling"/>
    <property type="evidence" value="ECO:0007669"/>
    <property type="project" value="TreeGrafter"/>
</dbReference>
<evidence type="ECO:0000259" key="2">
    <source>
        <dbReference type="PROSITE" id="PS50172"/>
    </source>
</evidence>
<dbReference type="InterPro" id="IPR036420">
    <property type="entry name" value="BRCT_dom_sf"/>
</dbReference>
<dbReference type="InterPro" id="IPR059215">
    <property type="entry name" value="BRCT2_TopBP1-like"/>
</dbReference>
<dbReference type="GO" id="GO:0006270">
    <property type="term" value="P:DNA replication initiation"/>
    <property type="evidence" value="ECO:0007669"/>
    <property type="project" value="TreeGrafter"/>
</dbReference>
<dbReference type="Proteomes" id="UP001143981">
    <property type="component" value="Unassembled WGS sequence"/>
</dbReference>
<dbReference type="SMART" id="SM00292">
    <property type="entry name" value="BRCT"/>
    <property type="match status" value="1"/>
</dbReference>
<dbReference type="CDD" id="cd00027">
    <property type="entry name" value="BRCT"/>
    <property type="match status" value="1"/>
</dbReference>
<dbReference type="PANTHER" id="PTHR13561">
    <property type="entry name" value="DNA REPLICATION REGULATOR DPB11-RELATED"/>
    <property type="match status" value="1"/>
</dbReference>
<proteinExistence type="predicted"/>
<evidence type="ECO:0000313" key="3">
    <source>
        <dbReference type="EMBL" id="KAJ1735520.1"/>
    </source>
</evidence>
<protein>
    <submittedName>
        <fullName evidence="3">DNA topoisomerase 2-binding protein 1</fullName>
    </submittedName>
</protein>
<dbReference type="InterPro" id="IPR001357">
    <property type="entry name" value="BRCT_dom"/>
</dbReference>
<sequence length="234" mass="25212">MPALFPLLADCCVSCSGFEADDKEAVHQRIEQLGGSVSFQLTSLVTHVIVKDSLASNKYRVSARIGIPVVSIEFLDECEKEARRRSLPSLRSLGGGNAQRGANATADVATAVRQATERTWYRPFSGCLVCTTGFDLEVREEMKCLITDVTPRDSCRAAGVFARHIDGFRPDDFVAMPKLIGGGGSYNGVLTPACTHLVAQSPTGQKYKFARQWGVCVRLGGSERSVGHSASIVV</sequence>
<keyword evidence="4" id="KW-1185">Reference proteome</keyword>
<dbReference type="Pfam" id="PF12738">
    <property type="entry name" value="PTCB-BRCT"/>
    <property type="match status" value="1"/>
</dbReference>
<feature type="domain" description="BRCT" evidence="2">
    <location>
        <begin position="22"/>
        <end position="78"/>
    </location>
</feature>
<dbReference type="SUPFAM" id="SSF52113">
    <property type="entry name" value="BRCT domain"/>
    <property type="match status" value="2"/>
</dbReference>
<dbReference type="PANTHER" id="PTHR13561:SF20">
    <property type="entry name" value="DNA TOPOISOMERASE 2-BINDING PROTEIN 1"/>
    <property type="match status" value="1"/>
</dbReference>
<dbReference type="Pfam" id="PF00533">
    <property type="entry name" value="BRCT"/>
    <property type="match status" value="1"/>
</dbReference>
<accession>A0A9W7YBM4</accession>
<reference evidence="3" key="1">
    <citation type="submission" date="2022-07" db="EMBL/GenBank/DDBJ databases">
        <title>Phylogenomic reconstructions and comparative analyses of Kickxellomycotina fungi.</title>
        <authorList>
            <person name="Reynolds N.K."/>
            <person name="Stajich J.E."/>
            <person name="Barry K."/>
            <person name="Grigoriev I.V."/>
            <person name="Crous P."/>
            <person name="Smith M.E."/>
        </authorList>
    </citation>
    <scope>NUCLEOTIDE SEQUENCE</scope>
    <source>
        <strain evidence="3">BCRC 34381</strain>
    </source>
</reference>